<accession>A0A369QP52</accession>
<feature type="domain" description="Tc1-like transposase DDE" evidence="1">
    <location>
        <begin position="11"/>
        <end position="153"/>
    </location>
</feature>
<dbReference type="NCBIfam" id="NF033545">
    <property type="entry name" value="transpos_IS630"/>
    <property type="match status" value="1"/>
</dbReference>
<keyword evidence="3" id="KW-1185">Reference proteome</keyword>
<dbReference type="Gene3D" id="3.30.420.10">
    <property type="entry name" value="Ribonuclease H-like superfamily/Ribonuclease H"/>
    <property type="match status" value="1"/>
</dbReference>
<dbReference type="EMBL" id="QASA01000001">
    <property type="protein sequence ID" value="RDC66160.1"/>
    <property type="molecule type" value="Genomic_DNA"/>
</dbReference>
<dbReference type="GO" id="GO:0003676">
    <property type="term" value="F:nucleic acid binding"/>
    <property type="evidence" value="ECO:0007669"/>
    <property type="project" value="InterPro"/>
</dbReference>
<gene>
    <name evidence="2" type="ORF">AHMF7616_04791</name>
</gene>
<dbReference type="InterPro" id="IPR036397">
    <property type="entry name" value="RNaseH_sf"/>
</dbReference>
<reference evidence="2 3" key="1">
    <citation type="submission" date="2018-04" db="EMBL/GenBank/DDBJ databases">
        <title>Adhaeribacter sp. HMF7616 genome sequencing and assembly.</title>
        <authorList>
            <person name="Kang H."/>
            <person name="Kang J."/>
            <person name="Cha I."/>
            <person name="Kim H."/>
            <person name="Joh K."/>
        </authorList>
    </citation>
    <scope>NUCLEOTIDE SEQUENCE [LARGE SCALE GENOMIC DNA]</scope>
    <source>
        <strain evidence="2 3">HMF7616</strain>
    </source>
</reference>
<organism evidence="2 3">
    <name type="scientific">Adhaeribacter pallidiroseus</name>
    <dbReference type="NCBI Taxonomy" id="2072847"/>
    <lineage>
        <taxon>Bacteria</taxon>
        <taxon>Pseudomonadati</taxon>
        <taxon>Bacteroidota</taxon>
        <taxon>Cytophagia</taxon>
        <taxon>Cytophagales</taxon>
        <taxon>Hymenobacteraceae</taxon>
        <taxon>Adhaeribacter</taxon>
    </lineage>
</organism>
<evidence type="ECO:0000313" key="2">
    <source>
        <dbReference type="EMBL" id="RDC66160.1"/>
    </source>
</evidence>
<name>A0A369QP52_9BACT</name>
<evidence type="ECO:0000313" key="3">
    <source>
        <dbReference type="Proteomes" id="UP000253919"/>
    </source>
</evidence>
<sequence length="173" mass="20453">MECLQEQGFLPLYYYDESGFSLTSALPYAWQKQGKTLEIPAAKGRRINVAGLLNRQADFYYQTHTGRMGSKEVVSLLDSFCEKIQQKTVVVLDNAPTHRSKVFMEKVKQWQEQDLYIFFLPAYSPELNKIEMLWKKIKYQWLDFNAYMCWDNLQQHLTQILDNIGQKYIINFV</sequence>
<dbReference type="InterPro" id="IPR038717">
    <property type="entry name" value="Tc1-like_DDE_dom"/>
</dbReference>
<dbReference type="Proteomes" id="UP000253919">
    <property type="component" value="Unassembled WGS sequence"/>
</dbReference>
<dbReference type="InterPro" id="IPR047655">
    <property type="entry name" value="Transpos_IS630-like"/>
</dbReference>
<proteinExistence type="predicted"/>
<evidence type="ECO:0000259" key="1">
    <source>
        <dbReference type="Pfam" id="PF13358"/>
    </source>
</evidence>
<dbReference type="AlphaFoldDB" id="A0A369QP52"/>
<protein>
    <recommendedName>
        <fullName evidence="1">Tc1-like transposase DDE domain-containing protein</fullName>
    </recommendedName>
</protein>
<dbReference type="Pfam" id="PF13358">
    <property type="entry name" value="DDE_3"/>
    <property type="match status" value="1"/>
</dbReference>
<comment type="caution">
    <text evidence="2">The sequence shown here is derived from an EMBL/GenBank/DDBJ whole genome shotgun (WGS) entry which is preliminary data.</text>
</comment>